<dbReference type="AlphaFoldDB" id="A0A921LDZ4"/>
<dbReference type="GO" id="GO:0003700">
    <property type="term" value="F:DNA-binding transcription factor activity"/>
    <property type="evidence" value="ECO:0007669"/>
    <property type="project" value="InterPro"/>
</dbReference>
<dbReference type="PROSITE" id="PS50949">
    <property type="entry name" value="HTH_GNTR"/>
    <property type="match status" value="1"/>
</dbReference>
<dbReference type="PRINTS" id="PR00035">
    <property type="entry name" value="HTHGNTR"/>
</dbReference>
<dbReference type="CDD" id="cd01541">
    <property type="entry name" value="PBP1_AraR"/>
    <property type="match status" value="1"/>
</dbReference>
<dbReference type="PANTHER" id="PTHR30146:SF150">
    <property type="entry name" value="ARABINOSE METABOLISM TRANSCRIPTIONAL REPRESSOR"/>
    <property type="match status" value="1"/>
</dbReference>
<dbReference type="InterPro" id="IPR046335">
    <property type="entry name" value="LacI/GalR-like_sensor"/>
</dbReference>
<reference evidence="5" key="2">
    <citation type="submission" date="2021-09" db="EMBL/GenBank/DDBJ databases">
        <authorList>
            <person name="Gilroy R."/>
        </authorList>
    </citation>
    <scope>NUCLEOTIDE SEQUENCE</scope>
    <source>
        <strain evidence="5">ChiSjej5B23-16112</strain>
    </source>
</reference>
<evidence type="ECO:0000256" key="2">
    <source>
        <dbReference type="ARBA" id="ARBA00023125"/>
    </source>
</evidence>
<gene>
    <name evidence="5" type="ORF">K8V82_06625</name>
</gene>
<evidence type="ECO:0000259" key="4">
    <source>
        <dbReference type="PROSITE" id="PS50949"/>
    </source>
</evidence>
<dbReference type="SMART" id="SM00345">
    <property type="entry name" value="HTH_GNTR"/>
    <property type="match status" value="1"/>
</dbReference>
<organism evidence="5 6">
    <name type="scientific">Lachnoclostridium phocaeense</name>
    <dbReference type="NCBI Taxonomy" id="1871021"/>
    <lineage>
        <taxon>Bacteria</taxon>
        <taxon>Bacillati</taxon>
        <taxon>Bacillota</taxon>
        <taxon>Clostridia</taxon>
        <taxon>Lachnospirales</taxon>
        <taxon>Lachnospiraceae</taxon>
    </lineage>
</organism>
<dbReference type="OrthoDB" id="9813468at2"/>
<reference evidence="5" key="1">
    <citation type="journal article" date="2021" name="PeerJ">
        <title>Extensive microbial diversity within the chicken gut microbiome revealed by metagenomics and culture.</title>
        <authorList>
            <person name="Gilroy R."/>
            <person name="Ravi A."/>
            <person name="Getino M."/>
            <person name="Pursley I."/>
            <person name="Horton D.L."/>
            <person name="Alikhan N.F."/>
            <person name="Baker D."/>
            <person name="Gharbi K."/>
            <person name="Hall N."/>
            <person name="Watson M."/>
            <person name="Adriaenssens E.M."/>
            <person name="Foster-Nyarko E."/>
            <person name="Jarju S."/>
            <person name="Secka A."/>
            <person name="Antonio M."/>
            <person name="Oren A."/>
            <person name="Chaudhuri R.R."/>
            <person name="La Ragione R."/>
            <person name="Hildebrand F."/>
            <person name="Pallen M.J."/>
        </authorList>
    </citation>
    <scope>NUCLEOTIDE SEQUENCE</scope>
    <source>
        <strain evidence="5">ChiSjej5B23-16112</strain>
    </source>
</reference>
<keyword evidence="2" id="KW-0238">DNA-binding</keyword>
<dbReference type="InterPro" id="IPR028082">
    <property type="entry name" value="Peripla_BP_I"/>
</dbReference>
<dbReference type="Pfam" id="PF13377">
    <property type="entry name" value="Peripla_BP_3"/>
    <property type="match status" value="1"/>
</dbReference>
<protein>
    <submittedName>
        <fullName evidence="5">GntR family transcriptional regulator</fullName>
    </submittedName>
</protein>
<dbReference type="SUPFAM" id="SSF53822">
    <property type="entry name" value="Periplasmic binding protein-like I"/>
    <property type="match status" value="1"/>
</dbReference>
<dbReference type="GO" id="GO:0000976">
    <property type="term" value="F:transcription cis-regulatory region binding"/>
    <property type="evidence" value="ECO:0007669"/>
    <property type="project" value="TreeGrafter"/>
</dbReference>
<evidence type="ECO:0000256" key="3">
    <source>
        <dbReference type="ARBA" id="ARBA00023163"/>
    </source>
</evidence>
<dbReference type="Proteomes" id="UP000769156">
    <property type="component" value="Unassembled WGS sequence"/>
</dbReference>
<dbReference type="InterPro" id="IPR036390">
    <property type="entry name" value="WH_DNA-bd_sf"/>
</dbReference>
<keyword evidence="1" id="KW-0805">Transcription regulation</keyword>
<sequence>MRQKSKYMEIYDRLKEEICRGVLASGEKIYSENELMQMFLVSRQTVRQAVSRLEAEGLVVRRRGSGTYVSEKGGQDGPAVRSRQIAVVTTYIDEYIFPKIIKSIEETVSEKDYTLQVAFTHNSVEMERRILRKLSDENIVSGLIIESTKSALPNPNTGLYRELMAKGIPVLFLNSYYPDLQAPHVSMDDRQAGRAAAQFLIRKGHKKIGAVFKADDGQGHLRYQGYMEALLEAGIEVREENILWIATGDVEEMERDQSRYLARLKGVTACVCYNDTVASKLMDICLQSGIRIPDDLSVMGIDDADISRDLSVPLTTVHNPLHRLGRLSGELILKMIQGEPVPEVNEMEGAIVERESVKPYGA</sequence>
<name>A0A921LDZ4_9FIRM</name>
<dbReference type="Gene3D" id="1.10.10.10">
    <property type="entry name" value="Winged helix-like DNA-binding domain superfamily/Winged helix DNA-binding domain"/>
    <property type="match status" value="1"/>
</dbReference>
<proteinExistence type="predicted"/>
<dbReference type="Pfam" id="PF00392">
    <property type="entry name" value="GntR"/>
    <property type="match status" value="1"/>
</dbReference>
<dbReference type="InterPro" id="IPR033532">
    <property type="entry name" value="AraR_ligand_bind_dom"/>
</dbReference>
<dbReference type="EMBL" id="DYVY01000104">
    <property type="protein sequence ID" value="HJF94451.1"/>
    <property type="molecule type" value="Genomic_DNA"/>
</dbReference>
<comment type="caution">
    <text evidence="5">The sequence shown here is derived from an EMBL/GenBank/DDBJ whole genome shotgun (WGS) entry which is preliminary data.</text>
</comment>
<dbReference type="CDD" id="cd07377">
    <property type="entry name" value="WHTH_GntR"/>
    <property type="match status" value="1"/>
</dbReference>
<feature type="domain" description="HTH gntR-type" evidence="4">
    <location>
        <begin position="4"/>
        <end position="72"/>
    </location>
</feature>
<dbReference type="PANTHER" id="PTHR30146">
    <property type="entry name" value="LACI-RELATED TRANSCRIPTIONAL REPRESSOR"/>
    <property type="match status" value="1"/>
</dbReference>
<evidence type="ECO:0000313" key="6">
    <source>
        <dbReference type="Proteomes" id="UP000769156"/>
    </source>
</evidence>
<keyword evidence="3" id="KW-0804">Transcription</keyword>
<dbReference type="InterPro" id="IPR000524">
    <property type="entry name" value="Tscrpt_reg_HTH_GntR"/>
</dbReference>
<dbReference type="SUPFAM" id="SSF46785">
    <property type="entry name" value="Winged helix' DNA-binding domain"/>
    <property type="match status" value="1"/>
</dbReference>
<accession>A0A921LDZ4</accession>
<dbReference type="InterPro" id="IPR036388">
    <property type="entry name" value="WH-like_DNA-bd_sf"/>
</dbReference>
<dbReference type="Gene3D" id="3.40.50.2300">
    <property type="match status" value="2"/>
</dbReference>
<evidence type="ECO:0000256" key="1">
    <source>
        <dbReference type="ARBA" id="ARBA00023015"/>
    </source>
</evidence>
<evidence type="ECO:0000313" key="5">
    <source>
        <dbReference type="EMBL" id="HJF94451.1"/>
    </source>
</evidence>